<dbReference type="GO" id="GO:0004197">
    <property type="term" value="F:cysteine-type endopeptidase activity"/>
    <property type="evidence" value="ECO:0007669"/>
    <property type="project" value="InterPro"/>
</dbReference>
<sequence length="458" mass="52135">MESPQEENVSLDFGSTIKEEEYLLSVSTGGFYEEGFDDDDEVFLDDSQSIDMESLSESPSRVRRTSDVIDCVGGNVSPAHIKRHSFPSASGEVLYSAATSQATKITELNKSRRTELTVESLDQGYSSPGAQSSSGRSFKGTWFRFSNSNDPDSVDARPLQKPEVQQTSNSNSKLSPGFKKSVLEIVMPITKDATIYNMDHEYRGTAVIINNDIFDSPDLPERQGSWKDVEELERMFYRLDFNVMVWNNLYHEQLTDNLNELANSDHSQNDCLAIVVLTHGISQSFIYARDNPYPVEFLWNLFTADKCHTLAGKPKLFFVQACRGERLDAGITMRKEIKTEVDSSSGSYKIPKHADFLITFSTYDGYYSFRHPENGTWFIQSLCSEMNKHDHSKSDLLGIMTRVSRRVALDHESYNPEKPWLHRQKQIPTIHSMLIRDVFFKPKTKPPSEPIVLRNLRI</sequence>
<dbReference type="Pfam" id="PF00656">
    <property type="entry name" value="Peptidase_C14"/>
    <property type="match status" value="1"/>
</dbReference>
<evidence type="ECO:0000256" key="5">
    <source>
        <dbReference type="ARBA" id="ARBA00022807"/>
    </source>
</evidence>
<evidence type="ECO:0000256" key="3">
    <source>
        <dbReference type="ARBA" id="ARBA00022703"/>
    </source>
</evidence>
<protein>
    <recommendedName>
        <fullName evidence="13">Caspase-1</fullName>
    </recommendedName>
</protein>
<dbReference type="InterPro" id="IPR029030">
    <property type="entry name" value="Caspase-like_dom_sf"/>
</dbReference>
<keyword evidence="6" id="KW-0865">Zymogen</keyword>
<keyword evidence="2" id="KW-0645">Protease</keyword>
<dbReference type="Proteomes" id="UP001160148">
    <property type="component" value="Unassembled WGS sequence"/>
</dbReference>
<evidence type="ECO:0000256" key="4">
    <source>
        <dbReference type="ARBA" id="ARBA00022801"/>
    </source>
</evidence>
<dbReference type="PROSITE" id="PS01121">
    <property type="entry name" value="CASPASE_HIS"/>
    <property type="match status" value="1"/>
</dbReference>
<dbReference type="Gene3D" id="3.40.50.1460">
    <property type="match status" value="1"/>
</dbReference>
<feature type="compositionally biased region" description="Polar residues" evidence="8">
    <location>
        <begin position="163"/>
        <end position="174"/>
    </location>
</feature>
<keyword evidence="5" id="KW-0788">Thiol protease</keyword>
<evidence type="ECO:0000256" key="6">
    <source>
        <dbReference type="ARBA" id="ARBA00023145"/>
    </source>
</evidence>
<dbReference type="AlphaFoldDB" id="A0AAV0XNG2"/>
<dbReference type="GO" id="GO:0016322">
    <property type="term" value="P:neuron remodeling"/>
    <property type="evidence" value="ECO:0007669"/>
    <property type="project" value="UniProtKB-ARBA"/>
</dbReference>
<dbReference type="FunFam" id="3.40.50.1460:FF:000001">
    <property type="entry name" value="Caspase-3 preproprotein"/>
    <property type="match status" value="1"/>
</dbReference>
<dbReference type="SMART" id="SM00115">
    <property type="entry name" value="CASc"/>
    <property type="match status" value="1"/>
</dbReference>
<dbReference type="GO" id="GO:0005737">
    <property type="term" value="C:cytoplasm"/>
    <property type="evidence" value="ECO:0007669"/>
    <property type="project" value="UniProtKB-ARBA"/>
</dbReference>
<dbReference type="GO" id="GO:0045751">
    <property type="term" value="P:negative regulation of Toll signaling pathway"/>
    <property type="evidence" value="ECO:0007669"/>
    <property type="project" value="UniProtKB-ARBA"/>
</dbReference>
<keyword evidence="12" id="KW-1185">Reference proteome</keyword>
<dbReference type="GO" id="GO:0045476">
    <property type="term" value="P:nurse cell apoptotic process"/>
    <property type="evidence" value="ECO:0007669"/>
    <property type="project" value="UniProtKB-ARBA"/>
</dbReference>
<dbReference type="InterPro" id="IPR015917">
    <property type="entry name" value="Pept_C14A"/>
</dbReference>
<dbReference type="GO" id="GO:0043067">
    <property type="term" value="P:regulation of programmed cell death"/>
    <property type="evidence" value="ECO:0007669"/>
    <property type="project" value="UniProtKB-ARBA"/>
</dbReference>
<evidence type="ECO:0000256" key="2">
    <source>
        <dbReference type="ARBA" id="ARBA00022670"/>
    </source>
</evidence>
<feature type="region of interest" description="Disordered" evidence="8">
    <location>
        <begin position="149"/>
        <end position="175"/>
    </location>
</feature>
<dbReference type="InterPro" id="IPR016129">
    <property type="entry name" value="Caspase_his_AS"/>
</dbReference>
<dbReference type="InterPro" id="IPR011600">
    <property type="entry name" value="Pept_C14_caspase"/>
</dbReference>
<dbReference type="CDD" id="cd00032">
    <property type="entry name" value="CASc"/>
    <property type="match status" value="1"/>
</dbReference>
<accession>A0AAV0XNG2</accession>
<dbReference type="SUPFAM" id="SSF52129">
    <property type="entry name" value="Caspase-like"/>
    <property type="match status" value="1"/>
</dbReference>
<evidence type="ECO:0000259" key="10">
    <source>
        <dbReference type="PROSITE" id="PS50208"/>
    </source>
</evidence>
<gene>
    <name evidence="11" type="ORF">MEUPH1_LOCUS23595</name>
</gene>
<comment type="similarity">
    <text evidence="1 7">Belongs to the peptidase C14A family.</text>
</comment>
<dbReference type="EMBL" id="CARXXK010000005">
    <property type="protein sequence ID" value="CAI6369347.1"/>
    <property type="molecule type" value="Genomic_DNA"/>
</dbReference>
<dbReference type="PANTHER" id="PTHR48169">
    <property type="entry name" value="DED DOMAIN-CONTAINING PROTEIN"/>
    <property type="match status" value="1"/>
</dbReference>
<keyword evidence="4" id="KW-0378">Hydrolase</keyword>
<feature type="domain" description="Caspase family p20" evidence="10">
    <location>
        <begin position="202"/>
        <end position="326"/>
    </location>
</feature>
<evidence type="ECO:0008006" key="13">
    <source>
        <dbReference type="Google" id="ProtNLM"/>
    </source>
</evidence>
<dbReference type="InterPro" id="IPR033139">
    <property type="entry name" value="Caspase_cys_AS"/>
</dbReference>
<evidence type="ECO:0000256" key="7">
    <source>
        <dbReference type="RuleBase" id="RU003971"/>
    </source>
</evidence>
<evidence type="ECO:0000256" key="1">
    <source>
        <dbReference type="ARBA" id="ARBA00010134"/>
    </source>
</evidence>
<feature type="domain" description="Caspase family p10" evidence="9">
    <location>
        <begin position="346"/>
        <end position="442"/>
    </location>
</feature>
<evidence type="ECO:0000256" key="8">
    <source>
        <dbReference type="SAM" id="MobiDB-lite"/>
    </source>
</evidence>
<dbReference type="PROSITE" id="PS01122">
    <property type="entry name" value="CASPASE_CYS"/>
    <property type="match status" value="1"/>
</dbReference>
<dbReference type="InterPro" id="IPR002138">
    <property type="entry name" value="Pept_C14_p10"/>
</dbReference>
<reference evidence="11 12" key="1">
    <citation type="submission" date="2023-01" db="EMBL/GenBank/DDBJ databases">
        <authorList>
            <person name="Whitehead M."/>
        </authorList>
    </citation>
    <scope>NUCLEOTIDE SEQUENCE [LARGE SCALE GENOMIC DNA]</scope>
</reference>
<name>A0AAV0XNG2_9HEMI</name>
<dbReference type="PRINTS" id="PR00376">
    <property type="entry name" value="IL1BCENZYME"/>
</dbReference>
<evidence type="ECO:0000313" key="12">
    <source>
        <dbReference type="Proteomes" id="UP001160148"/>
    </source>
</evidence>
<comment type="caution">
    <text evidence="11">The sequence shown here is derived from an EMBL/GenBank/DDBJ whole genome shotgun (WGS) entry which is preliminary data.</text>
</comment>
<keyword evidence="3" id="KW-0053">Apoptosis</keyword>
<dbReference type="PROSITE" id="PS50207">
    <property type="entry name" value="CASPASE_P10"/>
    <property type="match status" value="1"/>
</dbReference>
<dbReference type="GO" id="GO:0051604">
    <property type="term" value="P:protein maturation"/>
    <property type="evidence" value="ECO:0007669"/>
    <property type="project" value="UniProtKB-ARBA"/>
</dbReference>
<dbReference type="PROSITE" id="PS50208">
    <property type="entry name" value="CASPASE_P20"/>
    <property type="match status" value="1"/>
</dbReference>
<dbReference type="PANTHER" id="PTHR48169:SF7">
    <property type="entry name" value="CASPASE 10"/>
    <property type="match status" value="1"/>
</dbReference>
<dbReference type="GO" id="GO:0006508">
    <property type="term" value="P:proteolysis"/>
    <property type="evidence" value="ECO:0007669"/>
    <property type="project" value="UniProtKB-KW"/>
</dbReference>
<organism evidence="11 12">
    <name type="scientific">Macrosiphum euphorbiae</name>
    <name type="common">potato aphid</name>
    <dbReference type="NCBI Taxonomy" id="13131"/>
    <lineage>
        <taxon>Eukaryota</taxon>
        <taxon>Metazoa</taxon>
        <taxon>Ecdysozoa</taxon>
        <taxon>Arthropoda</taxon>
        <taxon>Hexapoda</taxon>
        <taxon>Insecta</taxon>
        <taxon>Pterygota</taxon>
        <taxon>Neoptera</taxon>
        <taxon>Paraneoptera</taxon>
        <taxon>Hemiptera</taxon>
        <taxon>Sternorrhyncha</taxon>
        <taxon>Aphidomorpha</taxon>
        <taxon>Aphidoidea</taxon>
        <taxon>Aphididae</taxon>
        <taxon>Macrosiphini</taxon>
        <taxon>Macrosiphum</taxon>
    </lineage>
</organism>
<dbReference type="GO" id="GO:1990525">
    <property type="term" value="F:BIR domain binding"/>
    <property type="evidence" value="ECO:0007669"/>
    <property type="project" value="UniProtKB-ARBA"/>
</dbReference>
<dbReference type="InterPro" id="IPR001309">
    <property type="entry name" value="Pept_C14_p20"/>
</dbReference>
<evidence type="ECO:0000259" key="9">
    <source>
        <dbReference type="PROSITE" id="PS50207"/>
    </source>
</evidence>
<proteinExistence type="inferred from homology"/>
<evidence type="ECO:0000313" key="11">
    <source>
        <dbReference type="EMBL" id="CAI6369347.1"/>
    </source>
</evidence>